<evidence type="ECO:0000313" key="3">
    <source>
        <dbReference type="Proteomes" id="UP000235145"/>
    </source>
</evidence>
<sequence>MKSTIVLCFCGQMTIVQTSWTDNNPRRFFGDALIRSINKLKYEPGKMKEERKICKYVIGKMKKETTKLNFYLIYSWFFVLGFYVVARHCYMDIFYTGLGCSCKSSYYFVHVSKSTLLDSG</sequence>
<dbReference type="Proteomes" id="UP000235145">
    <property type="component" value="Unassembled WGS sequence"/>
</dbReference>
<organism evidence="2 3">
    <name type="scientific">Lactuca sativa</name>
    <name type="common">Garden lettuce</name>
    <dbReference type="NCBI Taxonomy" id="4236"/>
    <lineage>
        <taxon>Eukaryota</taxon>
        <taxon>Viridiplantae</taxon>
        <taxon>Streptophyta</taxon>
        <taxon>Embryophyta</taxon>
        <taxon>Tracheophyta</taxon>
        <taxon>Spermatophyta</taxon>
        <taxon>Magnoliopsida</taxon>
        <taxon>eudicotyledons</taxon>
        <taxon>Gunneridae</taxon>
        <taxon>Pentapetalae</taxon>
        <taxon>asterids</taxon>
        <taxon>campanulids</taxon>
        <taxon>Asterales</taxon>
        <taxon>Asteraceae</taxon>
        <taxon>Cichorioideae</taxon>
        <taxon>Cichorieae</taxon>
        <taxon>Lactucinae</taxon>
        <taxon>Lactuca</taxon>
    </lineage>
</organism>
<proteinExistence type="predicted"/>
<gene>
    <name evidence="2" type="ORF">LSAT_V11C900459280</name>
</gene>
<feature type="transmembrane region" description="Helical" evidence="1">
    <location>
        <begin position="68"/>
        <end position="86"/>
    </location>
</feature>
<name>A0A9R1UD68_LACSA</name>
<accession>A0A9R1UD68</accession>
<evidence type="ECO:0000313" key="2">
    <source>
        <dbReference type="EMBL" id="KAJ0184928.1"/>
    </source>
</evidence>
<keyword evidence="3" id="KW-1185">Reference proteome</keyword>
<evidence type="ECO:0000256" key="1">
    <source>
        <dbReference type="SAM" id="Phobius"/>
    </source>
</evidence>
<dbReference type="AlphaFoldDB" id="A0A9R1UD68"/>
<keyword evidence="1" id="KW-1133">Transmembrane helix</keyword>
<dbReference type="EMBL" id="NBSK02000009">
    <property type="protein sequence ID" value="KAJ0184928.1"/>
    <property type="molecule type" value="Genomic_DNA"/>
</dbReference>
<reference evidence="2 3" key="1">
    <citation type="journal article" date="2017" name="Nat. Commun.">
        <title>Genome assembly with in vitro proximity ligation data and whole-genome triplication in lettuce.</title>
        <authorList>
            <person name="Reyes-Chin-Wo S."/>
            <person name="Wang Z."/>
            <person name="Yang X."/>
            <person name="Kozik A."/>
            <person name="Arikit S."/>
            <person name="Song C."/>
            <person name="Xia L."/>
            <person name="Froenicke L."/>
            <person name="Lavelle D.O."/>
            <person name="Truco M.J."/>
            <person name="Xia R."/>
            <person name="Zhu S."/>
            <person name="Xu C."/>
            <person name="Xu H."/>
            <person name="Xu X."/>
            <person name="Cox K."/>
            <person name="Korf I."/>
            <person name="Meyers B.C."/>
            <person name="Michelmore R.W."/>
        </authorList>
    </citation>
    <scope>NUCLEOTIDE SEQUENCE [LARGE SCALE GENOMIC DNA]</scope>
    <source>
        <strain evidence="3">cv. Salinas</strain>
        <tissue evidence="2">Seedlings</tissue>
    </source>
</reference>
<comment type="caution">
    <text evidence="2">The sequence shown here is derived from an EMBL/GenBank/DDBJ whole genome shotgun (WGS) entry which is preliminary data.</text>
</comment>
<protein>
    <submittedName>
        <fullName evidence="2">Uncharacterized protein</fullName>
    </submittedName>
</protein>
<keyword evidence="1" id="KW-0472">Membrane</keyword>
<keyword evidence="1" id="KW-0812">Transmembrane</keyword>